<dbReference type="InterPro" id="IPR051201">
    <property type="entry name" value="Chloro_Bact_Ser_Proteases"/>
</dbReference>
<dbReference type="InterPro" id="IPR001940">
    <property type="entry name" value="Peptidase_S1C"/>
</dbReference>
<dbReference type="EMBL" id="JAATLK010000001">
    <property type="protein sequence ID" value="NIZ46751.1"/>
    <property type="molecule type" value="Genomic_DNA"/>
</dbReference>
<accession>A0A968GFD2</accession>
<organism evidence="3 4">
    <name type="scientific">Entomospira nematocerorum</name>
    <dbReference type="NCBI Taxonomy" id="2719987"/>
    <lineage>
        <taxon>Bacteria</taxon>
        <taxon>Pseudomonadati</taxon>
        <taxon>Spirochaetota</taxon>
        <taxon>Spirochaetia</taxon>
        <taxon>Spirochaetales</taxon>
        <taxon>Spirochaetaceae</taxon>
        <taxon>Entomospira</taxon>
    </lineage>
</organism>
<dbReference type="PANTHER" id="PTHR43343">
    <property type="entry name" value="PEPTIDASE S12"/>
    <property type="match status" value="1"/>
</dbReference>
<dbReference type="RefSeq" id="WP_167703202.1">
    <property type="nucleotide sequence ID" value="NZ_CP118168.1"/>
</dbReference>
<dbReference type="Proteomes" id="UP000752013">
    <property type="component" value="Unassembled WGS sequence"/>
</dbReference>
<reference evidence="3" key="1">
    <citation type="submission" date="2020-03" db="EMBL/GenBank/DDBJ databases">
        <title>Spirochaetal bacteria isolated from arthropods constitute a novel genus Entomospira genus novum within the order Spirochaetales.</title>
        <authorList>
            <person name="Grana-Miraglia L."/>
            <person name="Sikutova S."/>
            <person name="Fingerle V."/>
            <person name="Sing A."/>
            <person name="Castillo-Ramirez S."/>
            <person name="Margos G."/>
            <person name="Rudolf I."/>
        </authorList>
    </citation>
    <scope>NUCLEOTIDE SEQUENCE</scope>
    <source>
        <strain evidence="3">BR208</strain>
    </source>
</reference>
<keyword evidence="4" id="KW-1185">Reference proteome</keyword>
<dbReference type="Pfam" id="PF13365">
    <property type="entry name" value="Trypsin_2"/>
    <property type="match status" value="1"/>
</dbReference>
<dbReference type="GO" id="GO:0006508">
    <property type="term" value="P:proteolysis"/>
    <property type="evidence" value="ECO:0007669"/>
    <property type="project" value="UniProtKB-KW"/>
</dbReference>
<gene>
    <name evidence="3" type="ORF">HCT46_02285</name>
</gene>
<evidence type="ECO:0000313" key="3">
    <source>
        <dbReference type="EMBL" id="NIZ46751.1"/>
    </source>
</evidence>
<dbReference type="InterPro" id="IPR009003">
    <property type="entry name" value="Peptidase_S1_PA"/>
</dbReference>
<dbReference type="PANTHER" id="PTHR43343:SF3">
    <property type="entry name" value="PROTEASE DO-LIKE 8, CHLOROPLASTIC"/>
    <property type="match status" value="1"/>
</dbReference>
<keyword evidence="1 3" id="KW-0645">Protease</keyword>
<evidence type="ECO:0000313" key="4">
    <source>
        <dbReference type="Proteomes" id="UP000752013"/>
    </source>
</evidence>
<proteinExistence type="predicted"/>
<comment type="caution">
    <text evidence="3">The sequence shown here is derived from an EMBL/GenBank/DDBJ whole genome shotgun (WGS) entry which is preliminary data.</text>
</comment>
<dbReference type="SUPFAM" id="SSF50494">
    <property type="entry name" value="Trypsin-like serine proteases"/>
    <property type="match status" value="1"/>
</dbReference>
<evidence type="ECO:0000256" key="1">
    <source>
        <dbReference type="ARBA" id="ARBA00022670"/>
    </source>
</evidence>
<dbReference type="PRINTS" id="PR00834">
    <property type="entry name" value="PROTEASES2C"/>
</dbReference>
<dbReference type="Gene3D" id="2.40.10.120">
    <property type="match status" value="1"/>
</dbReference>
<evidence type="ECO:0000256" key="2">
    <source>
        <dbReference type="ARBA" id="ARBA00022801"/>
    </source>
</evidence>
<name>A0A968GFD2_9SPIO</name>
<dbReference type="PROSITE" id="PS51257">
    <property type="entry name" value="PROKAR_LIPOPROTEIN"/>
    <property type="match status" value="1"/>
</dbReference>
<dbReference type="AlphaFoldDB" id="A0A968GFD2"/>
<sequence>MKQWLLGLVLIGTFVGCMGSGPNGSGNIKLPADTRILGPELLEKDPVGYYELSWIEEGRDARVEVSKSLQSLIDNSKDALSKLQYAMSLHALGSLDDRGLTLAYADYAKVLVSEGKVGVAFALFGDGGIEPGYLTNDQVLLFLSAANQNRLMQTTLRLNQEAVKRKLNTGSVDMRWISESRTPNSWLNAVGTVFVDSGFIVRQGSLQPAVSLGSGFFIDRSGYLVTNYHVIAPAVEGNRRNLTKISVRIDSKGTKVSATLVGYSKISDMALLKVDYEPEFAFDIATYSNSVLSGQRIYALGSPLGLPATITSGLISNTERNYSFLGIPIGDVMQIDVPIHPGNSGGPIINDAGVVVGVVFSGLPDYPGINFALPADLLRVMLPKMVLGGAVELPYADVSVFSGQKQAELLYVGQRSQAKKAGLEQFKVVSKVAGLSVKNLHQVQMQVTRRYANTIITMTQEEKVIPVVLKLRPAVPGAYALLRDGDIALFPALFGVQLREVDKGKFFVITHVYMDMTMDNLGFAPDDNFTYMGRYRRGIPEEYFVAIIKAKMAKLGSMEIQMLIVANLQGYTWA</sequence>
<protein>
    <submittedName>
        <fullName evidence="3">Trypsin-like serine protease</fullName>
    </submittedName>
</protein>
<dbReference type="GO" id="GO:0004252">
    <property type="term" value="F:serine-type endopeptidase activity"/>
    <property type="evidence" value="ECO:0007669"/>
    <property type="project" value="InterPro"/>
</dbReference>
<keyword evidence="2" id="KW-0378">Hydrolase</keyword>